<evidence type="ECO:0000256" key="1">
    <source>
        <dbReference type="SAM" id="Phobius"/>
    </source>
</evidence>
<keyword evidence="1" id="KW-1133">Transmembrane helix</keyword>
<dbReference type="EMBL" id="UZAL01026743">
    <property type="protein sequence ID" value="VDP25475.1"/>
    <property type="molecule type" value="Genomic_DNA"/>
</dbReference>
<dbReference type="AlphaFoldDB" id="A0A3P8D282"/>
<dbReference type="Proteomes" id="UP000269396">
    <property type="component" value="Unassembled WGS sequence"/>
</dbReference>
<evidence type="ECO:0000313" key="2">
    <source>
        <dbReference type="EMBL" id="VDP25475.1"/>
    </source>
</evidence>
<protein>
    <submittedName>
        <fullName evidence="2">Uncharacterized protein</fullName>
    </submittedName>
</protein>
<feature type="transmembrane region" description="Helical" evidence="1">
    <location>
        <begin position="5"/>
        <end position="20"/>
    </location>
</feature>
<evidence type="ECO:0000313" key="3">
    <source>
        <dbReference type="Proteomes" id="UP000269396"/>
    </source>
</evidence>
<gene>
    <name evidence="2" type="ORF">SMTD_LOCUS4854</name>
</gene>
<accession>A0A3P8D282</accession>
<organism evidence="2 3">
    <name type="scientific">Schistosoma mattheei</name>
    <dbReference type="NCBI Taxonomy" id="31246"/>
    <lineage>
        <taxon>Eukaryota</taxon>
        <taxon>Metazoa</taxon>
        <taxon>Spiralia</taxon>
        <taxon>Lophotrochozoa</taxon>
        <taxon>Platyhelminthes</taxon>
        <taxon>Trematoda</taxon>
        <taxon>Digenea</taxon>
        <taxon>Strigeidida</taxon>
        <taxon>Schistosomatoidea</taxon>
        <taxon>Schistosomatidae</taxon>
        <taxon>Schistosoma</taxon>
    </lineage>
</organism>
<sequence>MCRQLLINTCIYWMIAFVVVQVSAPYSRTVLTFVMKIVTLVLIDSGQRTFSILCTQWSIKTCTSFIMVVVVLKVSALYIRTVLTFILKIVTLILVDRQLF</sequence>
<name>A0A3P8D282_9TREM</name>
<keyword evidence="3" id="KW-1185">Reference proteome</keyword>
<proteinExistence type="predicted"/>
<keyword evidence="1" id="KW-0472">Membrane</keyword>
<reference evidence="2 3" key="1">
    <citation type="submission" date="2018-11" db="EMBL/GenBank/DDBJ databases">
        <authorList>
            <consortium name="Pathogen Informatics"/>
        </authorList>
    </citation>
    <scope>NUCLEOTIDE SEQUENCE [LARGE SCALE GENOMIC DNA]</scope>
    <source>
        <strain>Denwood</strain>
        <strain evidence="3">Zambia</strain>
    </source>
</reference>
<keyword evidence="1" id="KW-0812">Transmembrane</keyword>